<dbReference type="Gene3D" id="3.80.10.10">
    <property type="entry name" value="Ribonuclease Inhibitor"/>
    <property type="match status" value="1"/>
</dbReference>
<comment type="caution">
    <text evidence="1">The sequence shown here is derived from an EMBL/GenBank/DDBJ whole genome shotgun (WGS) entry which is preliminary data.</text>
</comment>
<protein>
    <submittedName>
        <fullName evidence="1">Uncharacterized protein</fullName>
    </submittedName>
</protein>
<proteinExistence type="predicted"/>
<accession>A0A8H7V6V8</accession>
<dbReference type="AlphaFoldDB" id="A0A8H7V6V8"/>
<dbReference type="SUPFAM" id="SSF52047">
    <property type="entry name" value="RNI-like"/>
    <property type="match status" value="1"/>
</dbReference>
<evidence type="ECO:0000313" key="1">
    <source>
        <dbReference type="EMBL" id="KAG2205583.1"/>
    </source>
</evidence>
<organism evidence="1 2">
    <name type="scientific">Mucor saturninus</name>
    <dbReference type="NCBI Taxonomy" id="64648"/>
    <lineage>
        <taxon>Eukaryota</taxon>
        <taxon>Fungi</taxon>
        <taxon>Fungi incertae sedis</taxon>
        <taxon>Mucoromycota</taxon>
        <taxon>Mucoromycotina</taxon>
        <taxon>Mucoromycetes</taxon>
        <taxon>Mucorales</taxon>
        <taxon>Mucorineae</taxon>
        <taxon>Mucoraceae</taxon>
        <taxon>Mucor</taxon>
    </lineage>
</organism>
<keyword evidence="2" id="KW-1185">Reference proteome</keyword>
<dbReference type="Proteomes" id="UP000603453">
    <property type="component" value="Unassembled WGS sequence"/>
</dbReference>
<evidence type="ECO:0000313" key="2">
    <source>
        <dbReference type="Proteomes" id="UP000603453"/>
    </source>
</evidence>
<sequence>MWYFAALPSYFQKVNYLASYTPNQLFGYGYLIKELTLNWKDPQWYKREQKCFVKILSYAPNLKKLDFSTNYYYYIEILDFLLQLPDANRYLRHIEEIVYGKYWMSETNHFLVCYNARKSIKRMKLFVSGEDVSSEQKIRLLDYLPHFTSLTHLDIEYVKSSNLTIFDISFCCENLTELIYVNKFPTSSHLNNHVSTKINKHLTRLTITSRTDSIHYLNYIRTIVDQLEYLDLNFEDSDDFNIFPLIEQFADRLSNIKNLNIIAKADNRPDIRLTQTKALYNTLLKFRGNSDLRYDATIISARFKDQITISNSKSNLTYGITIPLCPGFIDKYGIIKSLNFPEGNRASLMNILSFAKGFQNHETLYVQFRHGIHFMASKTAISVSSYRPSQKLLDQLYGTYPNAETIIFSRQENFKGRILGTTWDLTSFKRLNTFSFDATHICVKDYDSAFLKFDYGDFHSYKKVYFNGDGKKNIPVTVRDLSNPSTNTMVVTIKVCSQLVEIHCNANEFLTVETVSF</sequence>
<name>A0A8H7V6V8_9FUNG</name>
<dbReference type="InterPro" id="IPR032675">
    <property type="entry name" value="LRR_dom_sf"/>
</dbReference>
<reference evidence="1" key="1">
    <citation type="submission" date="2020-12" db="EMBL/GenBank/DDBJ databases">
        <title>Metabolic potential, ecology and presence of endohyphal bacteria is reflected in genomic diversity of Mucoromycotina.</title>
        <authorList>
            <person name="Muszewska A."/>
            <person name="Okrasinska A."/>
            <person name="Steczkiewicz K."/>
            <person name="Drgas O."/>
            <person name="Orlowska M."/>
            <person name="Perlinska-Lenart U."/>
            <person name="Aleksandrzak-Piekarczyk T."/>
            <person name="Szatraj K."/>
            <person name="Zielenkiewicz U."/>
            <person name="Pilsyk S."/>
            <person name="Malc E."/>
            <person name="Mieczkowski P."/>
            <person name="Kruszewska J.S."/>
            <person name="Biernat P."/>
            <person name="Pawlowska J."/>
        </authorList>
    </citation>
    <scope>NUCLEOTIDE SEQUENCE</scope>
    <source>
        <strain evidence="1">WA0000017839</strain>
    </source>
</reference>
<dbReference type="EMBL" id="JAEPRD010000036">
    <property type="protein sequence ID" value="KAG2205583.1"/>
    <property type="molecule type" value="Genomic_DNA"/>
</dbReference>
<gene>
    <name evidence="1" type="ORF">INT47_005958</name>
</gene>